<sequence>SRLSSSYNTNAIQNHNIEDMRKEYVSLAFQDLCLKQEENDPEEILNSTQIQNYKN</sequence>
<name>A0ACA9Q382_9GLOM</name>
<accession>A0ACA9Q382</accession>
<dbReference type="Proteomes" id="UP000789920">
    <property type="component" value="Unassembled WGS sequence"/>
</dbReference>
<protein>
    <submittedName>
        <fullName evidence="1">19674_t:CDS:1</fullName>
    </submittedName>
</protein>
<reference evidence="1" key="1">
    <citation type="submission" date="2021-06" db="EMBL/GenBank/DDBJ databases">
        <authorList>
            <person name="Kallberg Y."/>
            <person name="Tangrot J."/>
            <person name="Rosling A."/>
        </authorList>
    </citation>
    <scope>NUCLEOTIDE SEQUENCE</scope>
    <source>
        <strain evidence="1">MA461A</strain>
    </source>
</reference>
<keyword evidence="2" id="KW-1185">Reference proteome</keyword>
<organism evidence="1 2">
    <name type="scientific">Racocetra persica</name>
    <dbReference type="NCBI Taxonomy" id="160502"/>
    <lineage>
        <taxon>Eukaryota</taxon>
        <taxon>Fungi</taxon>
        <taxon>Fungi incertae sedis</taxon>
        <taxon>Mucoromycota</taxon>
        <taxon>Glomeromycotina</taxon>
        <taxon>Glomeromycetes</taxon>
        <taxon>Diversisporales</taxon>
        <taxon>Gigasporaceae</taxon>
        <taxon>Racocetra</taxon>
    </lineage>
</organism>
<comment type="caution">
    <text evidence="1">The sequence shown here is derived from an EMBL/GenBank/DDBJ whole genome shotgun (WGS) entry which is preliminary data.</text>
</comment>
<proteinExistence type="predicted"/>
<gene>
    <name evidence="1" type="ORF">RPERSI_LOCUS12518</name>
</gene>
<feature type="non-terminal residue" evidence="1">
    <location>
        <position position="1"/>
    </location>
</feature>
<evidence type="ECO:0000313" key="2">
    <source>
        <dbReference type="Proteomes" id="UP000789920"/>
    </source>
</evidence>
<dbReference type="EMBL" id="CAJVQC010026865">
    <property type="protein sequence ID" value="CAG8734584.1"/>
    <property type="molecule type" value="Genomic_DNA"/>
</dbReference>
<evidence type="ECO:0000313" key="1">
    <source>
        <dbReference type="EMBL" id="CAG8734584.1"/>
    </source>
</evidence>